<keyword evidence="4" id="KW-1185">Reference proteome</keyword>
<dbReference type="OrthoDB" id="4377018at2"/>
<dbReference type="AlphaFoldDB" id="A0A2U1ZRE3"/>
<accession>A0A2U1ZRE3</accession>
<evidence type="ECO:0000259" key="2">
    <source>
        <dbReference type="Pfam" id="PF17032"/>
    </source>
</evidence>
<dbReference type="EMBL" id="PYHR01000002">
    <property type="protein sequence ID" value="PWD49565.1"/>
    <property type="molecule type" value="Genomic_DNA"/>
</dbReference>
<feature type="compositionally biased region" description="Low complexity" evidence="1">
    <location>
        <begin position="125"/>
        <end position="142"/>
    </location>
</feature>
<organism evidence="3 4">
    <name type="scientific">Serinibacter arcticus</name>
    <dbReference type="NCBI Taxonomy" id="1655435"/>
    <lineage>
        <taxon>Bacteria</taxon>
        <taxon>Bacillati</taxon>
        <taxon>Actinomycetota</taxon>
        <taxon>Actinomycetes</taxon>
        <taxon>Micrococcales</taxon>
        <taxon>Beutenbergiaceae</taxon>
        <taxon>Serinibacter</taxon>
    </lineage>
</organism>
<reference evidence="3 4" key="1">
    <citation type="submission" date="2018-03" db="EMBL/GenBank/DDBJ databases">
        <title>Genome assembly of novel Miniimonas species PCH200.</title>
        <authorList>
            <person name="Thakur V."/>
            <person name="Kumar V."/>
            <person name="Singh D."/>
        </authorList>
    </citation>
    <scope>NUCLEOTIDE SEQUENCE [LARGE SCALE GENOMIC DNA]</scope>
    <source>
        <strain evidence="3 4">PCH200</strain>
    </source>
</reference>
<name>A0A2U1ZRE3_9MICO</name>
<feature type="domain" description="Zinc-ribbon 15" evidence="2">
    <location>
        <begin position="19"/>
        <end position="96"/>
    </location>
</feature>
<evidence type="ECO:0000313" key="4">
    <source>
        <dbReference type="Proteomes" id="UP000245166"/>
    </source>
</evidence>
<dbReference type="Pfam" id="PF17032">
    <property type="entry name" value="Zn_ribbon_15"/>
    <property type="match status" value="1"/>
</dbReference>
<feature type="region of interest" description="Disordered" evidence="1">
    <location>
        <begin position="113"/>
        <end position="153"/>
    </location>
</feature>
<comment type="caution">
    <text evidence="3">The sequence shown here is derived from an EMBL/GenBank/DDBJ whole genome shotgun (WGS) entry which is preliminary data.</text>
</comment>
<dbReference type="InterPro" id="IPR031493">
    <property type="entry name" value="Zinc_ribbon_15"/>
</dbReference>
<dbReference type="Proteomes" id="UP000245166">
    <property type="component" value="Unassembled WGS sequence"/>
</dbReference>
<evidence type="ECO:0000256" key="1">
    <source>
        <dbReference type="SAM" id="MobiDB-lite"/>
    </source>
</evidence>
<proteinExistence type="predicted"/>
<gene>
    <name evidence="3" type="ORF">C8046_01385</name>
</gene>
<protein>
    <recommendedName>
        <fullName evidence="2">Zinc-ribbon 15 domain-containing protein</fullName>
    </recommendedName>
</protein>
<sequence length="179" mass="19662">MIIFGTYVIHRTLGEGHFMCPQCMGVTAYRVRRGRWFFHILFIPLIPMRKTPPHVECRTCRSKFALGVLGPDAEQYRDGAAPPPWSRSCSRCRRPVITFRRALPASRRCRRLPRALPGAPPPSTCSPSSAASPPRCCAARTPSPTPGSRPPSRWCAAAAWKTCGPSTSGTTSRTSTPPT</sequence>
<evidence type="ECO:0000313" key="3">
    <source>
        <dbReference type="EMBL" id="PWD49565.1"/>
    </source>
</evidence>